<dbReference type="AlphaFoldDB" id="A0A368FBZ2"/>
<accession>A0A368FBZ2</accession>
<reference evidence="1 2" key="1">
    <citation type="submission" date="2014-10" db="EMBL/GenBank/DDBJ databases">
        <title>Draft genome of the hookworm Ancylostoma caninum.</title>
        <authorList>
            <person name="Mitreva M."/>
        </authorList>
    </citation>
    <scope>NUCLEOTIDE SEQUENCE [LARGE SCALE GENOMIC DNA]</scope>
    <source>
        <strain evidence="1 2">Baltimore</strain>
    </source>
</reference>
<dbReference type="Proteomes" id="UP000252519">
    <property type="component" value="Unassembled WGS sequence"/>
</dbReference>
<gene>
    <name evidence="1" type="ORF">ANCCAN_24547</name>
</gene>
<protein>
    <submittedName>
        <fullName evidence="1">Uncharacterized protein</fullName>
    </submittedName>
</protein>
<dbReference type="EMBL" id="JOJR01001821">
    <property type="protein sequence ID" value="RCN29691.1"/>
    <property type="molecule type" value="Genomic_DNA"/>
</dbReference>
<name>A0A368FBZ2_ANCCA</name>
<keyword evidence="2" id="KW-1185">Reference proteome</keyword>
<evidence type="ECO:0000313" key="1">
    <source>
        <dbReference type="EMBL" id="RCN29691.1"/>
    </source>
</evidence>
<evidence type="ECO:0000313" key="2">
    <source>
        <dbReference type="Proteomes" id="UP000252519"/>
    </source>
</evidence>
<sequence length="68" mass="7978">MDKRQHNMTNSLQAVPRFARRRRRVMHFRSSQPGSKPHHRMVSTELGVYRHGGDNSVHGSFVVHWLLC</sequence>
<organism evidence="1 2">
    <name type="scientific">Ancylostoma caninum</name>
    <name type="common">Dog hookworm</name>
    <dbReference type="NCBI Taxonomy" id="29170"/>
    <lineage>
        <taxon>Eukaryota</taxon>
        <taxon>Metazoa</taxon>
        <taxon>Ecdysozoa</taxon>
        <taxon>Nematoda</taxon>
        <taxon>Chromadorea</taxon>
        <taxon>Rhabditida</taxon>
        <taxon>Rhabditina</taxon>
        <taxon>Rhabditomorpha</taxon>
        <taxon>Strongyloidea</taxon>
        <taxon>Ancylostomatidae</taxon>
        <taxon>Ancylostomatinae</taxon>
        <taxon>Ancylostoma</taxon>
    </lineage>
</organism>
<comment type="caution">
    <text evidence="1">The sequence shown here is derived from an EMBL/GenBank/DDBJ whole genome shotgun (WGS) entry which is preliminary data.</text>
</comment>
<proteinExistence type="predicted"/>